<organism evidence="1 2">
    <name type="scientific">Roseomonas fluvialis</name>
    <dbReference type="NCBI Taxonomy" id="1750527"/>
    <lineage>
        <taxon>Bacteria</taxon>
        <taxon>Pseudomonadati</taxon>
        <taxon>Pseudomonadota</taxon>
        <taxon>Alphaproteobacteria</taxon>
        <taxon>Acetobacterales</taxon>
        <taxon>Roseomonadaceae</taxon>
        <taxon>Roseomonas</taxon>
    </lineage>
</organism>
<accession>A0ABM7Y7Y4</accession>
<keyword evidence="2" id="KW-1185">Reference proteome</keyword>
<reference evidence="1 2" key="1">
    <citation type="journal article" date="2016" name="Microbes Environ.">
        <title>Phylogenetically diverse aerobic anoxygenic phototrophic bacteria isolated from epilithic biofilms in Tama river, Japan.</title>
        <authorList>
            <person name="Hirose S."/>
            <person name="Matsuura K."/>
            <person name="Haruta S."/>
        </authorList>
    </citation>
    <scope>NUCLEOTIDE SEQUENCE [LARGE SCALE GENOMIC DNA]</scope>
    <source>
        <strain evidence="1 2">S08</strain>
    </source>
</reference>
<proteinExistence type="predicted"/>
<sequence>MGREIWSVSRQPFAILAGGLSCRDEADGDFIHFGSGLKFTDTNCGTRANVAEAASRMASSLVVDQAPESPAALRTAPRHAGLSGSDMLEAGAEVLAAYALNQAAAGVVAE</sequence>
<dbReference type="EMBL" id="AP025637">
    <property type="protein sequence ID" value="BDG74008.1"/>
    <property type="molecule type" value="Genomic_DNA"/>
</dbReference>
<evidence type="ECO:0000313" key="2">
    <source>
        <dbReference type="Proteomes" id="UP000831327"/>
    </source>
</evidence>
<evidence type="ECO:0000313" key="1">
    <source>
        <dbReference type="EMBL" id="BDG74008.1"/>
    </source>
</evidence>
<dbReference type="PROSITE" id="PS51257">
    <property type="entry name" value="PROKAR_LIPOPROTEIN"/>
    <property type="match status" value="1"/>
</dbReference>
<gene>
    <name evidence="1" type="ORF">Rmf_39370</name>
</gene>
<protein>
    <submittedName>
        <fullName evidence="1">Uncharacterized protein</fullName>
    </submittedName>
</protein>
<dbReference type="Proteomes" id="UP000831327">
    <property type="component" value="Chromosome"/>
</dbReference>
<name>A0ABM7Y7Y4_9PROT</name>